<protein>
    <submittedName>
        <fullName evidence="1">Uncharacterized protein</fullName>
    </submittedName>
</protein>
<dbReference type="EMBL" id="OKRB01000085">
    <property type="protein sequence ID" value="SPE20188.1"/>
    <property type="molecule type" value="Genomic_DNA"/>
</dbReference>
<name>A0A2N9LA93_9BACT</name>
<evidence type="ECO:0000313" key="2">
    <source>
        <dbReference type="Proteomes" id="UP000239735"/>
    </source>
</evidence>
<accession>A0A2N9LA93</accession>
<evidence type="ECO:0000313" key="1">
    <source>
        <dbReference type="EMBL" id="SPE20188.1"/>
    </source>
</evidence>
<reference evidence="2" key="1">
    <citation type="submission" date="2018-02" db="EMBL/GenBank/DDBJ databases">
        <authorList>
            <person name="Hausmann B."/>
        </authorList>
    </citation>
    <scope>NUCLEOTIDE SEQUENCE [LARGE SCALE GENOMIC DNA]</scope>
    <source>
        <strain evidence="2">Peat soil MAG SbA5</strain>
    </source>
</reference>
<dbReference type="AlphaFoldDB" id="A0A2N9LA93"/>
<gene>
    <name evidence="1" type="ORF">SBA5_290042</name>
</gene>
<sequence>MILSCAAWAARTDRAWIRLWVYGKNKAEDRELLVTVIKRPWQEYISNSAQLFGSARG</sequence>
<proteinExistence type="predicted"/>
<organism evidence="1 2">
    <name type="scientific">Candidatus Sulfuritelmatomonas gaucii</name>
    <dbReference type="NCBI Taxonomy" id="2043161"/>
    <lineage>
        <taxon>Bacteria</taxon>
        <taxon>Pseudomonadati</taxon>
        <taxon>Acidobacteriota</taxon>
        <taxon>Terriglobia</taxon>
        <taxon>Terriglobales</taxon>
        <taxon>Acidobacteriaceae</taxon>
        <taxon>Candidatus Sulfuritelmatomonas</taxon>
    </lineage>
</organism>
<dbReference type="Proteomes" id="UP000239735">
    <property type="component" value="Unassembled WGS sequence"/>
</dbReference>